<dbReference type="PANTHER" id="PTHR33121">
    <property type="entry name" value="CYCLIC DI-GMP PHOSPHODIESTERASE PDEF"/>
    <property type="match status" value="1"/>
</dbReference>
<dbReference type="InterPro" id="IPR035919">
    <property type="entry name" value="EAL_sf"/>
</dbReference>
<sequence length="379" mass="40823">MQQQVAGEGSGVTQLDVEPVERVIASTIADPSTLGIVAQPIVSLDDGNVVGYEALARFAGEIPTERLFEEASELGMGAELEAIALDRGLAILHYLPHGFVLHVNVSPTYLGMQDIHRILLAARLDRVVIELTEHIPVSETGQLRRQLATYRSLGARIALDDAGAGYGGLELMYELEPDMIKIDRFLISDIDRSDTKAAVVATLVASARAKGIKVVAEGIETASEFDAASRLGIDLGQGYWIARPAAGLPRIDAAKLSRHSRIERNVTLGRELATVTEPVTTALGSSSFVGVQFGVGVDHYGRPLFVWSMDVNGVEHVRNATEVESGCSIQECIRRALGRSSETRFDPLVVTDHARRVLGITRLERLLNAADAKPGSEVS</sequence>
<dbReference type="eggNOG" id="COG2200">
    <property type="taxonomic scope" value="Bacteria"/>
</dbReference>
<dbReference type="AlphaFoldDB" id="A0A0D8FU63"/>
<protein>
    <submittedName>
        <fullName evidence="2">Putative cyclic di-GMP phosphodiesterase YliE</fullName>
        <ecNumber evidence="2">3.1.4.52</ecNumber>
    </submittedName>
</protein>
<accession>A0A0D8FU63</accession>
<dbReference type="SUPFAM" id="SSF141868">
    <property type="entry name" value="EAL domain-like"/>
    <property type="match status" value="1"/>
</dbReference>
<reference evidence="2 3" key="1">
    <citation type="submission" date="2015-01" db="EMBL/GenBank/DDBJ databases">
        <title>Draft genome of the acidophilic iron oxidizer Ferrimicrobium acidiphilum strain T23.</title>
        <authorList>
            <person name="Poehlein A."/>
            <person name="Eisen S."/>
            <person name="Schloemann M."/>
            <person name="Johnson B.D."/>
            <person name="Daniel R."/>
            <person name="Muehling M."/>
        </authorList>
    </citation>
    <scope>NUCLEOTIDE SEQUENCE [LARGE SCALE GENOMIC DNA]</scope>
    <source>
        <strain evidence="2 3">T23</strain>
    </source>
</reference>
<gene>
    <name evidence="2" type="primary">yliE</name>
    <name evidence="2" type="ORF">FEAC_14580</name>
</gene>
<feature type="domain" description="EAL" evidence="1">
    <location>
        <begin position="17"/>
        <end position="258"/>
    </location>
</feature>
<evidence type="ECO:0000313" key="2">
    <source>
        <dbReference type="EMBL" id="KJE76810.1"/>
    </source>
</evidence>
<dbReference type="InterPro" id="IPR001633">
    <property type="entry name" value="EAL_dom"/>
</dbReference>
<dbReference type="EMBL" id="JXUW01000011">
    <property type="protein sequence ID" value="KJE76810.1"/>
    <property type="molecule type" value="Genomic_DNA"/>
</dbReference>
<dbReference type="GO" id="GO:0071111">
    <property type="term" value="F:cyclic-guanylate-specific phosphodiesterase activity"/>
    <property type="evidence" value="ECO:0007669"/>
    <property type="project" value="UniProtKB-EC"/>
</dbReference>
<dbReference type="OrthoDB" id="23692at2"/>
<dbReference type="PANTHER" id="PTHR33121:SF76">
    <property type="entry name" value="SIGNALING PROTEIN"/>
    <property type="match status" value="1"/>
</dbReference>
<dbReference type="CDD" id="cd01948">
    <property type="entry name" value="EAL"/>
    <property type="match status" value="1"/>
</dbReference>
<dbReference type="EC" id="3.1.4.52" evidence="2"/>
<dbReference type="PROSITE" id="PS50883">
    <property type="entry name" value="EAL"/>
    <property type="match status" value="1"/>
</dbReference>
<dbReference type="STRING" id="1121877.FEAC_14580"/>
<dbReference type="SMART" id="SM00052">
    <property type="entry name" value="EAL"/>
    <property type="match status" value="1"/>
</dbReference>
<evidence type="ECO:0000259" key="1">
    <source>
        <dbReference type="PROSITE" id="PS50883"/>
    </source>
</evidence>
<name>A0A0D8FU63_9ACTN</name>
<dbReference type="GeneID" id="78372648"/>
<dbReference type="InterPro" id="IPR050706">
    <property type="entry name" value="Cyclic-di-GMP_PDE-like"/>
</dbReference>
<dbReference type="RefSeq" id="WP_035389744.1">
    <property type="nucleotide sequence ID" value="NZ_JQKF01000015.1"/>
</dbReference>
<dbReference type="Proteomes" id="UP000032336">
    <property type="component" value="Unassembled WGS sequence"/>
</dbReference>
<evidence type="ECO:0000313" key="3">
    <source>
        <dbReference type="Proteomes" id="UP000032336"/>
    </source>
</evidence>
<dbReference type="Pfam" id="PF00563">
    <property type="entry name" value="EAL"/>
    <property type="match status" value="1"/>
</dbReference>
<organism evidence="2 3">
    <name type="scientific">Ferrimicrobium acidiphilum DSM 19497</name>
    <dbReference type="NCBI Taxonomy" id="1121877"/>
    <lineage>
        <taxon>Bacteria</taxon>
        <taxon>Bacillati</taxon>
        <taxon>Actinomycetota</taxon>
        <taxon>Acidimicrobiia</taxon>
        <taxon>Acidimicrobiales</taxon>
        <taxon>Acidimicrobiaceae</taxon>
        <taxon>Ferrimicrobium</taxon>
    </lineage>
</organism>
<comment type="caution">
    <text evidence="2">The sequence shown here is derived from an EMBL/GenBank/DDBJ whole genome shotgun (WGS) entry which is preliminary data.</text>
</comment>
<proteinExistence type="predicted"/>
<keyword evidence="2" id="KW-0378">Hydrolase</keyword>
<dbReference type="Gene3D" id="3.20.20.450">
    <property type="entry name" value="EAL domain"/>
    <property type="match status" value="1"/>
</dbReference>
<keyword evidence="3" id="KW-1185">Reference proteome</keyword>